<dbReference type="GO" id="GO:0046872">
    <property type="term" value="F:metal ion binding"/>
    <property type="evidence" value="ECO:0007669"/>
    <property type="project" value="UniProtKB-KW"/>
</dbReference>
<sequence>MSEESQLNGALQSRGEVRSQLTQALAGRILLVDGAMGTMIQRRGLSEADFRGNRFREHDRDLKGDNDLLVLTRPDVIENIHHEYLEAGSDIIETNTFNGTSVSQADYGLEAIVYELNVEAARLAKRASTVWTGRTPDRPRFVAGAIGPTN</sequence>
<reference evidence="8" key="1">
    <citation type="submission" date="2018-05" db="EMBL/GenBank/DDBJ databases">
        <authorList>
            <person name="Lanie J.A."/>
            <person name="Ng W.-L."/>
            <person name="Kazmierczak K.M."/>
            <person name="Andrzejewski T.M."/>
            <person name="Davidsen T.M."/>
            <person name="Wayne K.J."/>
            <person name="Tettelin H."/>
            <person name="Glass J.I."/>
            <person name="Rusch D."/>
            <person name="Podicherti R."/>
            <person name="Tsui H.-C.T."/>
            <person name="Winkler M.E."/>
        </authorList>
    </citation>
    <scope>NUCLEOTIDE SEQUENCE</scope>
</reference>
<gene>
    <name evidence="8" type="ORF">METZ01_LOCUS301034</name>
</gene>
<keyword evidence="5" id="KW-0479">Metal-binding</keyword>
<dbReference type="SUPFAM" id="SSF82282">
    <property type="entry name" value="Homocysteine S-methyltransferase"/>
    <property type="match status" value="1"/>
</dbReference>
<dbReference type="GO" id="GO:0050667">
    <property type="term" value="P:homocysteine metabolic process"/>
    <property type="evidence" value="ECO:0007669"/>
    <property type="project" value="TreeGrafter"/>
</dbReference>
<dbReference type="GO" id="GO:0005829">
    <property type="term" value="C:cytosol"/>
    <property type="evidence" value="ECO:0007669"/>
    <property type="project" value="TreeGrafter"/>
</dbReference>
<comment type="similarity">
    <text evidence="1">Belongs to the vitamin-B12 dependent methionine synthase family.</text>
</comment>
<dbReference type="GO" id="GO:0046653">
    <property type="term" value="P:tetrahydrofolate metabolic process"/>
    <property type="evidence" value="ECO:0007669"/>
    <property type="project" value="TreeGrafter"/>
</dbReference>
<feature type="domain" description="Hcy-binding" evidence="7">
    <location>
        <begin position="18"/>
        <end position="150"/>
    </location>
</feature>
<evidence type="ECO:0000259" key="7">
    <source>
        <dbReference type="PROSITE" id="PS50970"/>
    </source>
</evidence>
<name>A0A382MHR1_9ZZZZ</name>
<evidence type="ECO:0000256" key="3">
    <source>
        <dbReference type="ARBA" id="ARBA00022679"/>
    </source>
</evidence>
<dbReference type="GO" id="GO:0032259">
    <property type="term" value="P:methylation"/>
    <property type="evidence" value="ECO:0007669"/>
    <property type="project" value="UniProtKB-KW"/>
</dbReference>
<evidence type="ECO:0000256" key="5">
    <source>
        <dbReference type="ARBA" id="ARBA00022723"/>
    </source>
</evidence>
<dbReference type="InterPro" id="IPR003726">
    <property type="entry name" value="HCY_dom"/>
</dbReference>
<dbReference type="AlphaFoldDB" id="A0A382MHR1"/>
<evidence type="ECO:0000256" key="1">
    <source>
        <dbReference type="ARBA" id="ARBA00010398"/>
    </source>
</evidence>
<dbReference type="Gene3D" id="3.20.20.330">
    <property type="entry name" value="Homocysteine-binding-like domain"/>
    <property type="match status" value="1"/>
</dbReference>
<feature type="non-terminal residue" evidence="8">
    <location>
        <position position="150"/>
    </location>
</feature>
<accession>A0A382MHR1</accession>
<dbReference type="InterPro" id="IPR050554">
    <property type="entry name" value="Met_Synthase/Corrinoid"/>
</dbReference>
<evidence type="ECO:0000256" key="6">
    <source>
        <dbReference type="ARBA" id="ARBA00023285"/>
    </source>
</evidence>
<keyword evidence="2" id="KW-0489">Methyltransferase</keyword>
<keyword evidence="4" id="KW-0949">S-adenosyl-L-methionine</keyword>
<dbReference type="EMBL" id="UINC01093617">
    <property type="protein sequence ID" value="SVC48180.1"/>
    <property type="molecule type" value="Genomic_DNA"/>
</dbReference>
<dbReference type="GO" id="GO:0008705">
    <property type="term" value="F:methionine synthase activity"/>
    <property type="evidence" value="ECO:0007669"/>
    <property type="project" value="TreeGrafter"/>
</dbReference>
<dbReference type="PROSITE" id="PS50970">
    <property type="entry name" value="HCY"/>
    <property type="match status" value="1"/>
</dbReference>
<evidence type="ECO:0000256" key="2">
    <source>
        <dbReference type="ARBA" id="ARBA00022603"/>
    </source>
</evidence>
<keyword evidence="3" id="KW-0808">Transferase</keyword>
<keyword evidence="6" id="KW-0170">Cobalt</keyword>
<evidence type="ECO:0000313" key="8">
    <source>
        <dbReference type="EMBL" id="SVC48180.1"/>
    </source>
</evidence>
<dbReference type="Pfam" id="PF02574">
    <property type="entry name" value="S-methyl_trans"/>
    <property type="match status" value="1"/>
</dbReference>
<dbReference type="PANTHER" id="PTHR45833">
    <property type="entry name" value="METHIONINE SYNTHASE"/>
    <property type="match status" value="1"/>
</dbReference>
<organism evidence="8">
    <name type="scientific">marine metagenome</name>
    <dbReference type="NCBI Taxonomy" id="408172"/>
    <lineage>
        <taxon>unclassified sequences</taxon>
        <taxon>metagenomes</taxon>
        <taxon>ecological metagenomes</taxon>
    </lineage>
</organism>
<dbReference type="InterPro" id="IPR036589">
    <property type="entry name" value="HCY_dom_sf"/>
</dbReference>
<proteinExistence type="inferred from homology"/>
<evidence type="ECO:0000256" key="4">
    <source>
        <dbReference type="ARBA" id="ARBA00022691"/>
    </source>
</evidence>
<dbReference type="PANTHER" id="PTHR45833:SF1">
    <property type="entry name" value="METHIONINE SYNTHASE"/>
    <property type="match status" value="1"/>
</dbReference>
<protein>
    <recommendedName>
        <fullName evidence="7">Hcy-binding domain-containing protein</fullName>
    </recommendedName>
</protein>